<dbReference type="InterPro" id="IPR018149">
    <property type="entry name" value="Lys-tRNA-synth_II_C"/>
</dbReference>
<protein>
    <submittedName>
        <fullName evidence="7">EF-P lysine aminoacylase GenX</fullName>
    </submittedName>
</protein>
<dbReference type="GO" id="GO:0005524">
    <property type="term" value="F:ATP binding"/>
    <property type="evidence" value="ECO:0007669"/>
    <property type="project" value="UniProtKB-KW"/>
</dbReference>
<evidence type="ECO:0000259" key="6">
    <source>
        <dbReference type="PROSITE" id="PS50862"/>
    </source>
</evidence>
<dbReference type="EMBL" id="RJVO01000003">
    <property type="protein sequence ID" value="ROH91017.1"/>
    <property type="molecule type" value="Genomic_DNA"/>
</dbReference>
<dbReference type="Gene3D" id="3.30.930.10">
    <property type="entry name" value="Bira Bifunctional Protein, Domain 2"/>
    <property type="match status" value="1"/>
</dbReference>
<dbReference type="RefSeq" id="WP_123211472.1">
    <property type="nucleotide sequence ID" value="NZ_RJVO01000003.1"/>
</dbReference>
<dbReference type="InterPro" id="IPR006195">
    <property type="entry name" value="aa-tRNA-synth_II"/>
</dbReference>
<proteinExistence type="predicted"/>
<dbReference type="GO" id="GO:0004824">
    <property type="term" value="F:lysine-tRNA ligase activity"/>
    <property type="evidence" value="ECO:0007669"/>
    <property type="project" value="InterPro"/>
</dbReference>
<dbReference type="PANTHER" id="PTHR42918:SF6">
    <property type="entry name" value="ELONGATION FACTOR P--(R)-BETA-LYSINE LIGASE"/>
    <property type="match status" value="1"/>
</dbReference>
<name>A0A3N0VE12_9GAMM</name>
<dbReference type="NCBIfam" id="TIGR00462">
    <property type="entry name" value="genX"/>
    <property type="match status" value="1"/>
</dbReference>
<comment type="subunit">
    <text evidence="1">Homodimer.</text>
</comment>
<dbReference type="GO" id="GO:0005829">
    <property type="term" value="C:cytosol"/>
    <property type="evidence" value="ECO:0007669"/>
    <property type="project" value="TreeGrafter"/>
</dbReference>
<organism evidence="7 8">
    <name type="scientific">Stagnimonas aquatica</name>
    <dbReference type="NCBI Taxonomy" id="2689987"/>
    <lineage>
        <taxon>Bacteria</taxon>
        <taxon>Pseudomonadati</taxon>
        <taxon>Pseudomonadota</taxon>
        <taxon>Gammaproteobacteria</taxon>
        <taxon>Nevskiales</taxon>
        <taxon>Nevskiaceae</taxon>
        <taxon>Stagnimonas</taxon>
    </lineage>
</organism>
<dbReference type="FunCoup" id="A0A3N0VE12">
    <property type="interactions" value="90"/>
</dbReference>
<dbReference type="GO" id="GO:0000049">
    <property type="term" value="F:tRNA binding"/>
    <property type="evidence" value="ECO:0007669"/>
    <property type="project" value="TreeGrafter"/>
</dbReference>
<dbReference type="NCBIfam" id="NF006828">
    <property type="entry name" value="PRK09350.1"/>
    <property type="match status" value="1"/>
</dbReference>
<comment type="caution">
    <text evidence="7">The sequence shown here is derived from an EMBL/GenBank/DDBJ whole genome shotgun (WGS) entry which is preliminary data.</text>
</comment>
<evidence type="ECO:0000256" key="5">
    <source>
        <dbReference type="ARBA" id="ARBA00052794"/>
    </source>
</evidence>
<keyword evidence="2" id="KW-0436">Ligase</keyword>
<dbReference type="InterPro" id="IPR004364">
    <property type="entry name" value="Aa-tRNA-synt_II"/>
</dbReference>
<feature type="domain" description="Aminoacyl-transfer RNA synthetases class-II family profile" evidence="6">
    <location>
        <begin position="21"/>
        <end position="324"/>
    </location>
</feature>
<dbReference type="Pfam" id="PF00152">
    <property type="entry name" value="tRNA-synt_2"/>
    <property type="match status" value="1"/>
</dbReference>
<sequence length="324" mass="36955">MKSSGNESPTLWPPSASLENLRARANLLRRIREFFAEREVLEVETPLLSRHATVDRHIESFRCNDGRWLQTSPEFAMKRLLCAGSGPIWQLCKVFRHEESGRWHNPEFSLLEWYRPGYDHHRLMDEMEALLQACGVAMPQVCLRLSYREAFQGYAGLDPWIATLAELRSGLEQRGHSLPRNLEPAELEDRDFWLDLWMSLVVGPQLGQDQPCFLYDFPASQAALARVRGEVAERFEVFWRGVELANGFHELADAGEQQRRFEADQAWRRDRARAVPDYDAQLIAALRQGLPDCAGVALGVDRLLMLLLEAPALAAVLAFDDARA</sequence>
<evidence type="ECO:0000256" key="4">
    <source>
        <dbReference type="ARBA" id="ARBA00022840"/>
    </source>
</evidence>
<dbReference type="SUPFAM" id="SSF55681">
    <property type="entry name" value="Class II aaRS and biotin synthetases"/>
    <property type="match status" value="1"/>
</dbReference>
<gene>
    <name evidence="7" type="primary">genX</name>
    <name evidence="7" type="ORF">ED208_08585</name>
</gene>
<keyword evidence="3" id="KW-0547">Nucleotide-binding</keyword>
<dbReference type="PANTHER" id="PTHR42918">
    <property type="entry name" value="LYSYL-TRNA SYNTHETASE"/>
    <property type="match status" value="1"/>
</dbReference>
<dbReference type="Proteomes" id="UP000282106">
    <property type="component" value="Unassembled WGS sequence"/>
</dbReference>
<evidence type="ECO:0000256" key="1">
    <source>
        <dbReference type="ARBA" id="ARBA00011738"/>
    </source>
</evidence>
<dbReference type="AlphaFoldDB" id="A0A3N0VE12"/>
<keyword evidence="8" id="KW-1185">Reference proteome</keyword>
<dbReference type="InterPro" id="IPR004525">
    <property type="entry name" value="EpmA"/>
</dbReference>
<evidence type="ECO:0000313" key="8">
    <source>
        <dbReference type="Proteomes" id="UP000282106"/>
    </source>
</evidence>
<dbReference type="PRINTS" id="PR00982">
    <property type="entry name" value="TRNASYNTHLYS"/>
</dbReference>
<dbReference type="FunFam" id="3.30.930.10:FF:000017">
    <property type="entry name" value="Elongation factor P--(R)-beta-lysine ligase"/>
    <property type="match status" value="1"/>
</dbReference>
<accession>A0A3N0VE12</accession>
<dbReference type="GO" id="GO:0006430">
    <property type="term" value="P:lysyl-tRNA aminoacylation"/>
    <property type="evidence" value="ECO:0007669"/>
    <property type="project" value="InterPro"/>
</dbReference>
<reference evidence="7 8" key="1">
    <citation type="submission" date="2018-10" db="EMBL/GenBank/DDBJ databases">
        <authorList>
            <person name="Chen W.-M."/>
        </authorList>
    </citation>
    <scope>NUCLEOTIDE SEQUENCE [LARGE SCALE GENOMIC DNA]</scope>
    <source>
        <strain evidence="7 8">THS-13</strain>
    </source>
</reference>
<dbReference type="InterPro" id="IPR045864">
    <property type="entry name" value="aa-tRNA-synth_II/BPL/LPL"/>
</dbReference>
<evidence type="ECO:0000256" key="2">
    <source>
        <dbReference type="ARBA" id="ARBA00022598"/>
    </source>
</evidence>
<evidence type="ECO:0000313" key="7">
    <source>
        <dbReference type="EMBL" id="ROH91017.1"/>
    </source>
</evidence>
<dbReference type="InParanoid" id="A0A3N0VE12"/>
<evidence type="ECO:0000256" key="3">
    <source>
        <dbReference type="ARBA" id="ARBA00022741"/>
    </source>
</evidence>
<keyword evidence="4" id="KW-0067">ATP-binding</keyword>
<comment type="catalytic activity">
    <reaction evidence="5">
        <text>D-beta-lysine + L-lysyl-[protein] + ATP = N(6)-((3R)-3,6-diaminohexanoyl)-L-lysyl-[protein] + AMP + diphosphate + H(+)</text>
        <dbReference type="Rhea" id="RHEA:83435"/>
        <dbReference type="Rhea" id="RHEA-COMP:9752"/>
        <dbReference type="Rhea" id="RHEA-COMP:20131"/>
        <dbReference type="ChEBI" id="CHEBI:15378"/>
        <dbReference type="ChEBI" id="CHEBI:29969"/>
        <dbReference type="ChEBI" id="CHEBI:30616"/>
        <dbReference type="ChEBI" id="CHEBI:33019"/>
        <dbReference type="ChEBI" id="CHEBI:84138"/>
        <dbReference type="ChEBI" id="CHEBI:156053"/>
        <dbReference type="ChEBI" id="CHEBI:456215"/>
    </reaction>
    <physiologicalReaction direction="left-to-right" evidence="5">
        <dbReference type="Rhea" id="RHEA:83436"/>
    </physiologicalReaction>
</comment>
<dbReference type="PROSITE" id="PS50862">
    <property type="entry name" value="AA_TRNA_LIGASE_II"/>
    <property type="match status" value="1"/>
</dbReference>